<protein>
    <submittedName>
        <fullName evidence="2">Uncharacterized protein</fullName>
    </submittedName>
</protein>
<dbReference type="EMBL" id="JAUTXT010000047">
    <property type="protein sequence ID" value="KAK3671070.1"/>
    <property type="molecule type" value="Genomic_DNA"/>
</dbReference>
<evidence type="ECO:0000313" key="3">
    <source>
        <dbReference type="Proteomes" id="UP001274830"/>
    </source>
</evidence>
<comment type="caution">
    <text evidence="2">The sequence shown here is derived from an EMBL/GenBank/DDBJ whole genome shotgun (WGS) entry which is preliminary data.</text>
</comment>
<evidence type="ECO:0000256" key="1">
    <source>
        <dbReference type="SAM" id="MobiDB-lite"/>
    </source>
</evidence>
<gene>
    <name evidence="2" type="ORF">LTR78_009031</name>
</gene>
<evidence type="ECO:0000313" key="2">
    <source>
        <dbReference type="EMBL" id="KAK3671070.1"/>
    </source>
</evidence>
<organism evidence="2 3">
    <name type="scientific">Recurvomyces mirabilis</name>
    <dbReference type="NCBI Taxonomy" id="574656"/>
    <lineage>
        <taxon>Eukaryota</taxon>
        <taxon>Fungi</taxon>
        <taxon>Dikarya</taxon>
        <taxon>Ascomycota</taxon>
        <taxon>Pezizomycotina</taxon>
        <taxon>Dothideomycetes</taxon>
        <taxon>Dothideomycetidae</taxon>
        <taxon>Mycosphaerellales</taxon>
        <taxon>Teratosphaeriaceae</taxon>
        <taxon>Recurvomyces</taxon>
    </lineage>
</organism>
<name>A0AAE0TNZ2_9PEZI</name>
<dbReference type="AlphaFoldDB" id="A0AAE0TNZ2"/>
<proteinExistence type="predicted"/>
<sequence length="163" mass="18463">MSCLLSSFQTDALQDCRSIFRPIPALDNLAVTETKEKRIQTIIDNLARHQQEVRASVLRDVQRRISNESPAAMDIDIDDQSEERDNQNFIKNASTALPEGAPDPCLSHGTIVPMNPAVRQAVVPANFQHAQEAVEQVEAYDQNARWLREYYGRALERQKTSRT</sequence>
<reference evidence="2" key="1">
    <citation type="submission" date="2023-07" db="EMBL/GenBank/DDBJ databases">
        <title>Black Yeasts Isolated from many extreme environments.</title>
        <authorList>
            <person name="Coleine C."/>
            <person name="Stajich J.E."/>
            <person name="Selbmann L."/>
        </authorList>
    </citation>
    <scope>NUCLEOTIDE SEQUENCE</scope>
    <source>
        <strain evidence="2">CCFEE 5485</strain>
    </source>
</reference>
<accession>A0AAE0TNZ2</accession>
<feature type="region of interest" description="Disordered" evidence="1">
    <location>
        <begin position="68"/>
        <end position="87"/>
    </location>
</feature>
<keyword evidence="3" id="KW-1185">Reference proteome</keyword>
<dbReference type="Proteomes" id="UP001274830">
    <property type="component" value="Unassembled WGS sequence"/>
</dbReference>